<accession>A0ABI8ANP7</accession>
<evidence type="ECO:0000256" key="6">
    <source>
        <dbReference type="SAM" id="MobiDB-lite"/>
    </source>
</evidence>
<dbReference type="InterPro" id="IPR008025">
    <property type="entry name" value="CPI-17"/>
</dbReference>
<comment type="subcellular location">
    <subcellularLocation>
        <location evidence="4">Membrane</location>
        <topology evidence="4">Peripheral membrane protein</topology>
    </subcellularLocation>
</comment>
<name>A0ABI8ANP7_FELCA</name>
<feature type="region of interest" description="Disordered" evidence="6">
    <location>
        <begin position="29"/>
        <end position="124"/>
    </location>
</feature>
<keyword evidence="5" id="KW-0175">Coiled coil</keyword>
<proteinExistence type="inferred from homology"/>
<reference evidence="7" key="3">
    <citation type="submission" date="2025-09" db="UniProtKB">
        <authorList>
            <consortium name="Ensembl"/>
        </authorList>
    </citation>
    <scope>IDENTIFICATION</scope>
    <source>
        <strain evidence="7">breed Abyssinian</strain>
    </source>
</reference>
<keyword evidence="4" id="KW-0472">Membrane</keyword>
<dbReference type="PANTHER" id="PTHR16188:SF5">
    <property type="entry name" value="PROTEIN PHOSPHATASE 1 REGULATORY SUBUNIT 14B"/>
    <property type="match status" value="1"/>
</dbReference>
<dbReference type="Proteomes" id="UP000823872">
    <property type="component" value="Chromosome D1"/>
</dbReference>
<feature type="coiled-coil region" evidence="5">
    <location>
        <begin position="132"/>
        <end position="173"/>
    </location>
</feature>
<organism evidence="7 8">
    <name type="scientific">Felis catus</name>
    <name type="common">Cat</name>
    <name type="synonym">Felis silvestris catus</name>
    <dbReference type="NCBI Taxonomy" id="9685"/>
    <lineage>
        <taxon>Eukaryota</taxon>
        <taxon>Metazoa</taxon>
        <taxon>Chordata</taxon>
        <taxon>Craniata</taxon>
        <taxon>Vertebrata</taxon>
        <taxon>Euteleostomi</taxon>
        <taxon>Mammalia</taxon>
        <taxon>Eutheria</taxon>
        <taxon>Laurasiatheria</taxon>
        <taxon>Carnivora</taxon>
        <taxon>Feliformia</taxon>
        <taxon>Felidae</taxon>
        <taxon>Felinae</taxon>
        <taxon>Felis</taxon>
    </lineage>
</organism>
<evidence type="ECO:0000313" key="8">
    <source>
        <dbReference type="Proteomes" id="UP000823872"/>
    </source>
</evidence>
<dbReference type="GeneTree" id="ENSGT00950000182985"/>
<dbReference type="Pfam" id="PF05361">
    <property type="entry name" value="PP1_inhibitor"/>
    <property type="match status" value="1"/>
</dbReference>
<feature type="compositionally biased region" description="Low complexity" evidence="6">
    <location>
        <begin position="32"/>
        <end position="51"/>
    </location>
</feature>
<protein>
    <recommendedName>
        <fullName evidence="4">Protein phosphatase 1 regulatory subunit 14</fullName>
    </recommendedName>
</protein>
<reference evidence="7" key="2">
    <citation type="submission" date="2025-08" db="UniProtKB">
        <authorList>
            <consortium name="Ensembl"/>
        </authorList>
    </citation>
    <scope>IDENTIFICATION</scope>
    <source>
        <strain evidence="7">breed Abyssinian</strain>
    </source>
</reference>
<evidence type="ECO:0000256" key="5">
    <source>
        <dbReference type="SAM" id="Coils"/>
    </source>
</evidence>
<keyword evidence="8" id="KW-1185">Reference proteome</keyword>
<keyword evidence="3 4" id="KW-0650">Protein phosphatase inhibitor</keyword>
<dbReference type="InterPro" id="IPR036658">
    <property type="entry name" value="CPI-17_sf"/>
</dbReference>
<dbReference type="PANTHER" id="PTHR16188">
    <property type="entry name" value="PROTEIN PHOSPHATASE 1 INHIBITOR POTENTIATED BY PROTEIN KINASE C"/>
    <property type="match status" value="1"/>
</dbReference>
<sequence length="217" mass="23390">GLALQAVEPAPFTPNLGLHHGWCGTSPRRVSGDLGSSCPPSPPLHSCEPGPRVGLRGEGCLPSAGQGPEDLDVGGSHVSSPDPRPAHCAHSPPFPDGPCFCSPPGAAGEGPGGADDEGPVRRQGKVTVKYDRKELRKRLNLEEWILEQLTRLYDCQEEEIPELEIDVDELLDMESDDTRAARVKELLVDCYKPTEAFISGLLDKIRGMQKLSTPQKK</sequence>
<evidence type="ECO:0000256" key="4">
    <source>
        <dbReference type="RuleBase" id="RU369059"/>
    </source>
</evidence>
<reference evidence="7 8" key="1">
    <citation type="submission" date="2021-02" db="EMBL/GenBank/DDBJ databases">
        <title>Safari Cat Assemblies.</title>
        <authorList>
            <person name="Bredemeyer K.R."/>
            <person name="Murphy W.J."/>
        </authorList>
    </citation>
    <scope>NUCLEOTIDE SEQUENCE [LARGE SCALE GENOMIC DNA]</scope>
</reference>
<gene>
    <name evidence="7" type="primary">PPP1R14B</name>
</gene>
<evidence type="ECO:0000256" key="3">
    <source>
        <dbReference type="ARBA" id="ARBA00023272"/>
    </source>
</evidence>
<dbReference type="Gene3D" id="1.10.150.220">
    <property type="entry name" value="CPI-17"/>
    <property type="match status" value="1"/>
</dbReference>
<comment type="similarity">
    <text evidence="1 4">Belongs to the PP1 inhibitor family.</text>
</comment>
<evidence type="ECO:0000313" key="7">
    <source>
        <dbReference type="Ensembl" id="ENSFCTP00005060923.1"/>
    </source>
</evidence>
<keyword evidence="2 4" id="KW-0597">Phosphoprotein</keyword>
<dbReference type="SUPFAM" id="SSF81790">
    <property type="entry name" value="Myosin phosphatase inhibitor 17kDa protein, CPI-17"/>
    <property type="match status" value="1"/>
</dbReference>
<evidence type="ECO:0000256" key="1">
    <source>
        <dbReference type="ARBA" id="ARBA00005483"/>
    </source>
</evidence>
<comment type="function">
    <text evidence="4">Inhibitor of PPP1CA.</text>
</comment>
<dbReference type="Ensembl" id="ENSFCTT00005091130.1">
    <property type="protein sequence ID" value="ENSFCTP00005060923.1"/>
    <property type="gene ID" value="ENSFCTG00005033038.1"/>
</dbReference>
<evidence type="ECO:0000256" key="2">
    <source>
        <dbReference type="ARBA" id="ARBA00022553"/>
    </source>
</evidence>